<dbReference type="FunFam" id="1.25.40.190:FF:000003">
    <property type="entry name" value="Actin-related protein 2/3 complex subunit 5"/>
    <property type="match status" value="1"/>
</dbReference>
<evidence type="ECO:0000256" key="3">
    <source>
        <dbReference type="ARBA" id="ARBA00022490"/>
    </source>
</evidence>
<feature type="region of interest" description="Disordered" evidence="7">
    <location>
        <begin position="1"/>
        <end position="43"/>
    </location>
</feature>
<comment type="similarity">
    <text evidence="2 6">Belongs to the ARPC5 family.</text>
</comment>
<evidence type="ECO:0000313" key="8">
    <source>
        <dbReference type="EMBL" id="ABL85455.1"/>
    </source>
</evidence>
<dbReference type="GO" id="GO:0030833">
    <property type="term" value="P:regulation of actin filament polymerization"/>
    <property type="evidence" value="ECO:0007669"/>
    <property type="project" value="InterPro"/>
</dbReference>
<dbReference type="GO" id="GO:0005885">
    <property type="term" value="C:Arp2/3 protein complex"/>
    <property type="evidence" value="ECO:0007669"/>
    <property type="project" value="InterPro"/>
</dbReference>
<dbReference type="EMBL" id="DQ985458">
    <property type="protein sequence ID" value="ABL85455.1"/>
    <property type="molecule type" value="mRNA"/>
</dbReference>
<evidence type="ECO:0000256" key="2">
    <source>
        <dbReference type="ARBA" id="ARBA00006084"/>
    </source>
</evidence>
<keyword evidence="3" id="KW-0963">Cytoplasm</keyword>
<feature type="compositionally biased region" description="Basic and acidic residues" evidence="7">
    <location>
        <begin position="1"/>
        <end position="15"/>
    </location>
</feature>
<keyword evidence="4 6" id="KW-0206">Cytoskeleton</keyword>
<evidence type="ECO:0000256" key="6">
    <source>
        <dbReference type="RuleBase" id="RU004301"/>
    </source>
</evidence>
<reference evidence="8" key="1">
    <citation type="submission" date="2006-09" db="EMBL/GenBank/DDBJ databases">
        <title>Ras-like small GTPases form a large family of proteins in the marine sponge Suberites domuncula.</title>
        <authorList>
            <person name="Cetkovic H."/>
            <person name="Mueller W.E.G."/>
            <person name="Gamulin V."/>
        </authorList>
    </citation>
    <scope>NUCLEOTIDE SEQUENCE</scope>
</reference>
<feature type="compositionally biased region" description="Acidic residues" evidence="7">
    <location>
        <begin position="16"/>
        <end position="33"/>
    </location>
</feature>
<dbReference type="Pfam" id="PF04699">
    <property type="entry name" value="P16-Arc"/>
    <property type="match status" value="1"/>
</dbReference>
<organism evidence="8">
    <name type="scientific">Suberites domuncula</name>
    <name type="common">Sponge</name>
    <dbReference type="NCBI Taxonomy" id="55567"/>
    <lineage>
        <taxon>Eukaryota</taxon>
        <taxon>Metazoa</taxon>
        <taxon>Porifera</taxon>
        <taxon>Demospongiae</taxon>
        <taxon>Heteroscleromorpha</taxon>
        <taxon>Suberitida</taxon>
        <taxon>Suberitidae</taxon>
        <taxon>Suberites</taxon>
    </lineage>
</organism>
<proteinExistence type="evidence at transcript level"/>
<accession>A3QX08</accession>
<dbReference type="PANTHER" id="PTHR12644">
    <property type="entry name" value="ARP2/3 COMPLEX 16 KD SUBUNIT P16-ARC"/>
    <property type="match status" value="1"/>
</dbReference>
<evidence type="ECO:0000256" key="5">
    <source>
        <dbReference type="ARBA" id="ARBA00060329"/>
    </source>
</evidence>
<comment type="subcellular location">
    <subcellularLocation>
        <location evidence="1">Cytoplasm</location>
        <location evidence="1">Cytoskeleton</location>
    </subcellularLocation>
</comment>
<dbReference type="AlphaFoldDB" id="A3QX08"/>
<dbReference type="Gene3D" id="1.25.40.190">
    <property type="entry name" value="Actin-related protein 2/3 complex subunit 5"/>
    <property type="match status" value="1"/>
</dbReference>
<evidence type="ECO:0000256" key="7">
    <source>
        <dbReference type="SAM" id="MobiDB-lite"/>
    </source>
</evidence>
<gene>
    <name evidence="8" type="primary">ARPC5SD</name>
</gene>
<sequence length="153" mass="17361">MSKNTRAADFRKVDIDELDEENFRDEETQDDGGQDQVSQRESEIKSLMTSGKNLEALKVALKDPPVGVKDKSVKDRNFNTVLDVLTRFKSSDVEKSVNSLDEEQRDTLMKYIYRGFSEPTENSCGILLVWHEKNLAKSGVGSIVRVMTDRKTV</sequence>
<name>A3QX08_SUBDO</name>
<evidence type="ECO:0000256" key="1">
    <source>
        <dbReference type="ARBA" id="ARBA00004245"/>
    </source>
</evidence>
<dbReference type="InterPro" id="IPR036743">
    <property type="entry name" value="ARPC5_sf"/>
</dbReference>
<evidence type="ECO:0000256" key="4">
    <source>
        <dbReference type="ARBA" id="ARBA00023212"/>
    </source>
</evidence>
<dbReference type="InterPro" id="IPR006789">
    <property type="entry name" value="ARPC5"/>
</dbReference>
<dbReference type="PIRSF" id="PIRSF039096">
    <property type="entry name" value="p16-ARC"/>
    <property type="match status" value="1"/>
</dbReference>
<comment type="function">
    <text evidence="6">Functions as component of the Arp2/3 complex which is involved in regulation of actin polymerization and together with an activating nucleation-promoting factor (NPF) mediates the formation of branched actin networks. Arp2/3 complex plays a critical role in the control of cell morphogenesis via the modulation of cell polarity development.</text>
</comment>
<dbReference type="SUPFAM" id="SSF69103">
    <property type="entry name" value="Arp2/3 complex 16 kDa subunit ARPC5"/>
    <property type="match status" value="1"/>
</dbReference>
<dbReference type="GO" id="GO:0034314">
    <property type="term" value="P:Arp2/3 complex-mediated actin nucleation"/>
    <property type="evidence" value="ECO:0007669"/>
    <property type="project" value="InterPro"/>
</dbReference>
<protein>
    <recommendedName>
        <fullName evidence="6">Actin-related protein 2/3 complex subunit 5</fullName>
    </recommendedName>
</protein>
<comment type="function">
    <text evidence="5">Functions as a component of the Arp2/3 complex which is involved in regulation of actin polymerization and together with an activating nucleation-promoting factor (NPF) mediates the formation of branched actin networks.</text>
</comment>